<dbReference type="GO" id="GO:1902201">
    <property type="term" value="P:negative regulation of bacterial-type flagellum-dependent cell motility"/>
    <property type="evidence" value="ECO:0007669"/>
    <property type="project" value="TreeGrafter"/>
</dbReference>
<dbReference type="OrthoDB" id="9813903at2"/>
<evidence type="ECO:0000259" key="3">
    <source>
        <dbReference type="PROSITE" id="PS50887"/>
    </source>
</evidence>
<gene>
    <name evidence="4" type="ORF">DFR45_10484</name>
</gene>
<dbReference type="PANTHER" id="PTHR45138:SF24">
    <property type="entry name" value="DIGUANYLATE CYCLASE DGCC-RELATED"/>
    <property type="match status" value="1"/>
</dbReference>
<reference evidence="4 5" key="1">
    <citation type="submission" date="2018-07" db="EMBL/GenBank/DDBJ databases">
        <title>Genomic Encyclopedia of Type Strains, Phase IV (KMG-IV): sequencing the most valuable type-strain genomes for metagenomic binning, comparative biology and taxonomic classification.</title>
        <authorList>
            <person name="Goeker M."/>
        </authorList>
    </citation>
    <scope>NUCLEOTIDE SEQUENCE [LARGE SCALE GENOMIC DNA]</scope>
    <source>
        <strain evidence="4 5">DSM 100911</strain>
    </source>
</reference>
<dbReference type="InterPro" id="IPR029787">
    <property type="entry name" value="Nucleotide_cyclase"/>
</dbReference>
<name>A0A369AQI8_9BURK</name>
<dbReference type="NCBIfam" id="TIGR00254">
    <property type="entry name" value="GGDEF"/>
    <property type="match status" value="1"/>
</dbReference>
<dbReference type="SMART" id="SM00267">
    <property type="entry name" value="GGDEF"/>
    <property type="match status" value="1"/>
</dbReference>
<dbReference type="FunFam" id="3.30.70.270:FF:000001">
    <property type="entry name" value="Diguanylate cyclase domain protein"/>
    <property type="match status" value="1"/>
</dbReference>
<dbReference type="PANTHER" id="PTHR45138">
    <property type="entry name" value="REGULATORY COMPONENTS OF SENSORY TRANSDUCTION SYSTEM"/>
    <property type="match status" value="1"/>
</dbReference>
<dbReference type="PROSITE" id="PS50887">
    <property type="entry name" value="GGDEF"/>
    <property type="match status" value="1"/>
</dbReference>
<dbReference type="Gene3D" id="3.30.70.270">
    <property type="match status" value="1"/>
</dbReference>
<dbReference type="GO" id="GO:0043709">
    <property type="term" value="P:cell adhesion involved in single-species biofilm formation"/>
    <property type="evidence" value="ECO:0007669"/>
    <property type="project" value="TreeGrafter"/>
</dbReference>
<dbReference type="EC" id="2.7.7.65" evidence="1"/>
<evidence type="ECO:0000256" key="2">
    <source>
        <dbReference type="SAM" id="MobiDB-lite"/>
    </source>
</evidence>
<dbReference type="Pfam" id="PF00990">
    <property type="entry name" value="GGDEF"/>
    <property type="match status" value="1"/>
</dbReference>
<dbReference type="SUPFAM" id="SSF55073">
    <property type="entry name" value="Nucleotide cyclase"/>
    <property type="match status" value="1"/>
</dbReference>
<dbReference type="InterPro" id="IPR043128">
    <property type="entry name" value="Rev_trsase/Diguanyl_cyclase"/>
</dbReference>
<dbReference type="GO" id="GO:0052621">
    <property type="term" value="F:diguanylate cyclase activity"/>
    <property type="evidence" value="ECO:0007669"/>
    <property type="project" value="UniProtKB-EC"/>
</dbReference>
<dbReference type="EMBL" id="QPJU01000004">
    <property type="protein sequence ID" value="RCX09724.1"/>
    <property type="molecule type" value="Genomic_DNA"/>
</dbReference>
<comment type="caution">
    <text evidence="4">The sequence shown here is derived from an EMBL/GenBank/DDBJ whole genome shotgun (WGS) entry which is preliminary data.</text>
</comment>
<dbReference type="CDD" id="cd01949">
    <property type="entry name" value="GGDEF"/>
    <property type="match status" value="1"/>
</dbReference>
<dbReference type="InterPro" id="IPR050469">
    <property type="entry name" value="Diguanylate_Cyclase"/>
</dbReference>
<keyword evidence="5" id="KW-1185">Reference proteome</keyword>
<organism evidence="4 5">
    <name type="scientific">Extensimonas vulgaris</name>
    <dbReference type="NCBI Taxonomy" id="1031594"/>
    <lineage>
        <taxon>Bacteria</taxon>
        <taxon>Pseudomonadati</taxon>
        <taxon>Pseudomonadota</taxon>
        <taxon>Betaproteobacteria</taxon>
        <taxon>Burkholderiales</taxon>
        <taxon>Comamonadaceae</taxon>
        <taxon>Extensimonas</taxon>
    </lineage>
</organism>
<feature type="domain" description="GGDEF" evidence="3">
    <location>
        <begin position="84"/>
        <end position="219"/>
    </location>
</feature>
<dbReference type="RefSeq" id="WP_114483237.1">
    <property type="nucleotide sequence ID" value="NZ_QPJU01000004.1"/>
</dbReference>
<evidence type="ECO:0000256" key="1">
    <source>
        <dbReference type="ARBA" id="ARBA00012528"/>
    </source>
</evidence>
<sequence>MPSCAASSLIDVRDLRLDTAHTLAVQAGADDAALRSLPPVQYVQSLIDELCELSLQDPLTGLANRRYFESVLEQEMDRVSRSGESALLLMMDIDYFKRINDSYGHVAGDKVLQSVARILATCVRPMDTLARYGGEEFAVVLPTCQIAFGTMVAERIRRAVAQTPIRVSATQELHITISVGGAYAMPWIRSTPRLWIERADQQLYLAKSGGRNCVRIEAQPDSTVSAEEKSLLFGPPFENSGWGSLPAADSASSA</sequence>
<accession>A0A369AQI8</accession>
<dbReference type="InterPro" id="IPR000160">
    <property type="entry name" value="GGDEF_dom"/>
</dbReference>
<proteinExistence type="predicted"/>
<evidence type="ECO:0000313" key="5">
    <source>
        <dbReference type="Proteomes" id="UP000252174"/>
    </source>
</evidence>
<protein>
    <recommendedName>
        <fullName evidence="1">diguanylate cyclase</fullName>
        <ecNumber evidence="1">2.7.7.65</ecNumber>
    </recommendedName>
</protein>
<dbReference type="GO" id="GO:0005886">
    <property type="term" value="C:plasma membrane"/>
    <property type="evidence" value="ECO:0007669"/>
    <property type="project" value="TreeGrafter"/>
</dbReference>
<evidence type="ECO:0000313" key="4">
    <source>
        <dbReference type="EMBL" id="RCX09724.1"/>
    </source>
</evidence>
<feature type="region of interest" description="Disordered" evidence="2">
    <location>
        <begin position="235"/>
        <end position="254"/>
    </location>
</feature>
<dbReference type="Proteomes" id="UP000252174">
    <property type="component" value="Unassembled WGS sequence"/>
</dbReference>
<dbReference type="AlphaFoldDB" id="A0A369AQI8"/>